<feature type="transmembrane region" description="Helical" evidence="6">
    <location>
        <begin position="188"/>
        <end position="212"/>
    </location>
</feature>
<evidence type="ECO:0000313" key="7">
    <source>
        <dbReference type="EMBL" id="MCS0634744.1"/>
    </source>
</evidence>
<feature type="compositionally biased region" description="Low complexity" evidence="5">
    <location>
        <begin position="20"/>
        <end position="33"/>
    </location>
</feature>
<dbReference type="Pfam" id="PF04140">
    <property type="entry name" value="ICMT"/>
    <property type="match status" value="1"/>
</dbReference>
<dbReference type="Proteomes" id="UP001431313">
    <property type="component" value="Unassembled WGS sequence"/>
</dbReference>
<dbReference type="PANTHER" id="PTHR12714:SF9">
    <property type="entry name" value="PROTEIN-S-ISOPRENYLCYSTEINE O-METHYLTRANSFERASE"/>
    <property type="match status" value="1"/>
</dbReference>
<dbReference type="InterPro" id="IPR007269">
    <property type="entry name" value="ICMT_MeTrfase"/>
</dbReference>
<feature type="transmembrane region" description="Helical" evidence="6">
    <location>
        <begin position="133"/>
        <end position="155"/>
    </location>
</feature>
<sequence length="247" mass="26843">MTPEPTGTGRPYAGRRTPEAEAGAGAKTGAGAEPDGRSWARRPESWFPPLLFTAGLAALAYGLWHHTGIARIVVALYLLWVLAELRITFRGDPGETGGADRGSMPLYGMARGLVVATALFVPDGWPGRPPAVTALLVAVFAGGVALRLTAIWQLGRFYSHKVRTLSDHRIVRTGPYRFVRHPAYSGMILAHLGFTGLFLNPASAAVTLFLLVPAVMHRIRVEERTLMRLDGYPAYAHGRKRLIPAVW</sequence>
<evidence type="ECO:0000256" key="2">
    <source>
        <dbReference type="ARBA" id="ARBA00022692"/>
    </source>
</evidence>
<comment type="caution">
    <text evidence="7">The sequence shown here is derived from an EMBL/GenBank/DDBJ whole genome shotgun (WGS) entry which is preliminary data.</text>
</comment>
<name>A0ABT2CDP5_9ACTN</name>
<reference evidence="7" key="1">
    <citation type="submission" date="2022-08" db="EMBL/GenBank/DDBJ databases">
        <authorList>
            <person name="Somphong A."/>
            <person name="Phongsopitanun W."/>
        </authorList>
    </citation>
    <scope>NUCLEOTIDE SEQUENCE</scope>
    <source>
        <strain evidence="7">LP05-1</strain>
    </source>
</reference>
<keyword evidence="3 6" id="KW-1133">Transmembrane helix</keyword>
<evidence type="ECO:0000256" key="1">
    <source>
        <dbReference type="ARBA" id="ARBA00004141"/>
    </source>
</evidence>
<feature type="transmembrane region" description="Helical" evidence="6">
    <location>
        <begin position="104"/>
        <end position="121"/>
    </location>
</feature>
<accession>A0ABT2CDP5</accession>
<dbReference type="PANTHER" id="PTHR12714">
    <property type="entry name" value="PROTEIN-S ISOPRENYLCYSTEINE O-METHYLTRANSFERASE"/>
    <property type="match status" value="1"/>
</dbReference>
<gene>
    <name evidence="7" type="ORF">NX801_03540</name>
</gene>
<protein>
    <submittedName>
        <fullName evidence="7">Isoprenylcysteine carboxylmethyltransferase family protein</fullName>
    </submittedName>
</protein>
<evidence type="ECO:0000256" key="6">
    <source>
        <dbReference type="SAM" id="Phobius"/>
    </source>
</evidence>
<keyword evidence="4 6" id="KW-0472">Membrane</keyword>
<keyword evidence="2 6" id="KW-0812">Transmembrane</keyword>
<comment type="subcellular location">
    <subcellularLocation>
        <location evidence="1">Membrane</location>
        <topology evidence="1">Multi-pass membrane protein</topology>
    </subcellularLocation>
</comment>
<evidence type="ECO:0000256" key="3">
    <source>
        <dbReference type="ARBA" id="ARBA00022989"/>
    </source>
</evidence>
<evidence type="ECO:0000256" key="4">
    <source>
        <dbReference type="ARBA" id="ARBA00023136"/>
    </source>
</evidence>
<feature type="region of interest" description="Disordered" evidence="5">
    <location>
        <begin position="1"/>
        <end position="39"/>
    </location>
</feature>
<evidence type="ECO:0000313" key="8">
    <source>
        <dbReference type="Proteomes" id="UP001431313"/>
    </source>
</evidence>
<dbReference type="Gene3D" id="1.20.120.1630">
    <property type="match status" value="1"/>
</dbReference>
<organism evidence="7 8">
    <name type="scientific">Streptomyces pyxinae</name>
    <dbReference type="NCBI Taxonomy" id="2970734"/>
    <lineage>
        <taxon>Bacteria</taxon>
        <taxon>Bacillati</taxon>
        <taxon>Actinomycetota</taxon>
        <taxon>Actinomycetes</taxon>
        <taxon>Kitasatosporales</taxon>
        <taxon>Streptomycetaceae</taxon>
        <taxon>Streptomyces</taxon>
    </lineage>
</organism>
<keyword evidence="8" id="KW-1185">Reference proteome</keyword>
<feature type="transmembrane region" description="Helical" evidence="6">
    <location>
        <begin position="46"/>
        <end position="64"/>
    </location>
</feature>
<evidence type="ECO:0000256" key="5">
    <source>
        <dbReference type="SAM" id="MobiDB-lite"/>
    </source>
</evidence>
<feature type="transmembrane region" description="Helical" evidence="6">
    <location>
        <begin position="69"/>
        <end position="89"/>
    </location>
</feature>
<dbReference type="RefSeq" id="WP_258785387.1">
    <property type="nucleotide sequence ID" value="NZ_JANUGQ010000002.1"/>
</dbReference>
<dbReference type="EMBL" id="JANUGQ010000002">
    <property type="protein sequence ID" value="MCS0634744.1"/>
    <property type="molecule type" value="Genomic_DNA"/>
</dbReference>
<proteinExistence type="predicted"/>